<evidence type="ECO:0000313" key="3">
    <source>
        <dbReference type="Proteomes" id="UP000690515"/>
    </source>
</evidence>
<feature type="signal peptide" evidence="1">
    <location>
        <begin position="1"/>
        <end position="20"/>
    </location>
</feature>
<dbReference type="Proteomes" id="UP000690515">
    <property type="component" value="Unassembled WGS sequence"/>
</dbReference>
<feature type="non-terminal residue" evidence="2">
    <location>
        <position position="70"/>
    </location>
</feature>
<proteinExistence type="predicted"/>
<evidence type="ECO:0000256" key="1">
    <source>
        <dbReference type="SAM" id="SignalP"/>
    </source>
</evidence>
<dbReference type="EMBL" id="JAGSOY010000218">
    <property type="protein sequence ID" value="MBU2714317.1"/>
    <property type="molecule type" value="Genomic_DNA"/>
</dbReference>
<gene>
    <name evidence="2" type="ORF">KCG35_25035</name>
</gene>
<feature type="chain" id="PRO_5045128618" evidence="1">
    <location>
        <begin position="21"/>
        <end position="70"/>
    </location>
</feature>
<comment type="caution">
    <text evidence="2">The sequence shown here is derived from an EMBL/GenBank/DDBJ whole genome shotgun (WGS) entry which is preliminary data.</text>
</comment>
<protein>
    <submittedName>
        <fullName evidence="2">Uncharacterized protein</fullName>
    </submittedName>
</protein>
<keyword evidence="3" id="KW-1185">Reference proteome</keyword>
<name>A0ABS5ZJW5_9GAMM</name>
<accession>A0ABS5ZJW5</accession>
<organism evidence="2 3">
    <name type="scientific">Zooshikella harenae</name>
    <dbReference type="NCBI Taxonomy" id="2827238"/>
    <lineage>
        <taxon>Bacteria</taxon>
        <taxon>Pseudomonadati</taxon>
        <taxon>Pseudomonadota</taxon>
        <taxon>Gammaproteobacteria</taxon>
        <taxon>Oceanospirillales</taxon>
        <taxon>Zooshikellaceae</taxon>
        <taxon>Zooshikella</taxon>
    </lineage>
</organism>
<reference evidence="2 3" key="1">
    <citation type="submission" date="2021-04" db="EMBL/GenBank/DDBJ databases">
        <authorList>
            <person name="Pira H."/>
            <person name="Risdian C."/>
            <person name="Wink J."/>
        </authorList>
    </citation>
    <scope>NUCLEOTIDE SEQUENCE [LARGE SCALE GENOMIC DNA]</scope>
    <source>
        <strain evidence="2 3">WH53</strain>
    </source>
</reference>
<keyword evidence="1" id="KW-0732">Signal</keyword>
<sequence length="70" mass="7756">MKCLKIILSLLLLTSTLVWAKEESVDPIYVAGSGVVRVATGEWPPYISKNLKHYGVVSHVIKEAFAEENI</sequence>
<evidence type="ECO:0000313" key="2">
    <source>
        <dbReference type="EMBL" id="MBU2714317.1"/>
    </source>
</evidence>